<evidence type="ECO:0000256" key="1">
    <source>
        <dbReference type="ARBA" id="ARBA00004651"/>
    </source>
</evidence>
<keyword evidence="2 7" id="KW-0813">Transport</keyword>
<comment type="subcellular location">
    <subcellularLocation>
        <location evidence="1 7">Cell membrane</location>
        <topology evidence="1 7">Multi-pass membrane protein</topology>
    </subcellularLocation>
</comment>
<keyword evidence="5 7" id="KW-1133">Transmembrane helix</keyword>
<evidence type="ECO:0000259" key="8">
    <source>
        <dbReference type="PROSITE" id="PS50928"/>
    </source>
</evidence>
<evidence type="ECO:0000313" key="9">
    <source>
        <dbReference type="EMBL" id="MFC4246253.1"/>
    </source>
</evidence>
<reference evidence="9 10" key="1">
    <citation type="journal article" date="2014" name="Int. J. Syst. Evol. Microbiol.">
        <title>Complete genome sequence of Corynebacterium casei LMG S-19264T (=DSM 44701T), isolated from a smear-ripened cheese.</title>
        <authorList>
            <consortium name="US DOE Joint Genome Institute (JGI-PGF)"/>
            <person name="Walter F."/>
            <person name="Albersmeier A."/>
            <person name="Kalinowski J."/>
            <person name="Ruckert C."/>
        </authorList>
    </citation>
    <scope>NUCLEOTIDE SEQUENCE [LARGE SCALE GENOMIC DNA]</scope>
    <source>
        <strain evidence="9 10">IBRC-M 10912</strain>
    </source>
</reference>
<comment type="caution">
    <text evidence="9">The sequence shown here is derived from an EMBL/GenBank/DDBJ whole genome shotgun (WGS) entry which is preliminary data.</text>
</comment>
<feature type="domain" description="ABC transmembrane type-1" evidence="8">
    <location>
        <begin position="191"/>
        <end position="379"/>
    </location>
</feature>
<feature type="transmembrane region" description="Helical" evidence="7">
    <location>
        <begin position="189"/>
        <end position="215"/>
    </location>
</feature>
<feature type="transmembrane region" description="Helical" evidence="7">
    <location>
        <begin position="358"/>
        <end position="379"/>
    </location>
</feature>
<evidence type="ECO:0000256" key="5">
    <source>
        <dbReference type="ARBA" id="ARBA00022989"/>
    </source>
</evidence>
<feature type="transmembrane region" description="Helical" evidence="7">
    <location>
        <begin position="106"/>
        <end position="125"/>
    </location>
</feature>
<feature type="transmembrane region" description="Helical" evidence="7">
    <location>
        <begin position="68"/>
        <end position="86"/>
    </location>
</feature>
<dbReference type="InterPro" id="IPR050366">
    <property type="entry name" value="BP-dependent_transpt_permease"/>
</dbReference>
<evidence type="ECO:0000256" key="2">
    <source>
        <dbReference type="ARBA" id="ARBA00022448"/>
    </source>
</evidence>
<feature type="transmembrane region" description="Helical" evidence="7">
    <location>
        <begin position="307"/>
        <end position="331"/>
    </location>
</feature>
<feature type="transmembrane region" description="Helical" evidence="7">
    <location>
        <begin position="248"/>
        <end position="269"/>
    </location>
</feature>
<protein>
    <submittedName>
        <fullName evidence="9">ABC transporter permease</fullName>
    </submittedName>
</protein>
<dbReference type="GeneID" id="71854972"/>
<feature type="transmembrane region" description="Helical" evidence="7">
    <location>
        <begin position="30"/>
        <end position="48"/>
    </location>
</feature>
<comment type="similarity">
    <text evidence="7">Belongs to the binding-protein-dependent transport system permease family.</text>
</comment>
<dbReference type="InterPro" id="IPR000515">
    <property type="entry name" value="MetI-like"/>
</dbReference>
<keyword evidence="3" id="KW-1003">Cell membrane</keyword>
<organism evidence="9 10">
    <name type="scientific">Natribaculum luteum</name>
    <dbReference type="NCBI Taxonomy" id="1586232"/>
    <lineage>
        <taxon>Archaea</taxon>
        <taxon>Methanobacteriati</taxon>
        <taxon>Methanobacteriota</taxon>
        <taxon>Stenosarchaea group</taxon>
        <taxon>Halobacteria</taxon>
        <taxon>Halobacteriales</taxon>
        <taxon>Natrialbaceae</taxon>
        <taxon>Natribaculum</taxon>
    </lineage>
</organism>
<dbReference type="Pfam" id="PF00528">
    <property type="entry name" value="BPD_transp_1"/>
    <property type="match status" value="1"/>
</dbReference>
<dbReference type="CDD" id="cd06261">
    <property type="entry name" value="TM_PBP2"/>
    <property type="match status" value="1"/>
</dbReference>
<dbReference type="Gene3D" id="1.10.3720.10">
    <property type="entry name" value="MetI-like"/>
    <property type="match status" value="1"/>
</dbReference>
<keyword evidence="4 7" id="KW-0812">Transmembrane</keyword>
<evidence type="ECO:0000256" key="7">
    <source>
        <dbReference type="RuleBase" id="RU363032"/>
    </source>
</evidence>
<dbReference type="SUPFAM" id="SSF161098">
    <property type="entry name" value="MetI-like"/>
    <property type="match status" value="1"/>
</dbReference>
<dbReference type="AlphaFoldDB" id="A0ABD5NWB7"/>
<dbReference type="PROSITE" id="PS50928">
    <property type="entry name" value="ABC_TM1"/>
    <property type="match status" value="1"/>
</dbReference>
<dbReference type="RefSeq" id="WP_246967717.1">
    <property type="nucleotide sequence ID" value="NZ_CP095397.1"/>
</dbReference>
<name>A0ABD5NWB7_9EURY</name>
<gene>
    <name evidence="9" type="ORF">ACFOZ7_04490</name>
</gene>
<dbReference type="GO" id="GO:0005886">
    <property type="term" value="C:plasma membrane"/>
    <property type="evidence" value="ECO:0007669"/>
    <property type="project" value="UniProtKB-SubCell"/>
</dbReference>
<evidence type="ECO:0000256" key="3">
    <source>
        <dbReference type="ARBA" id="ARBA00022475"/>
    </source>
</evidence>
<evidence type="ECO:0000256" key="6">
    <source>
        <dbReference type="ARBA" id="ARBA00023136"/>
    </source>
</evidence>
<dbReference type="EMBL" id="JBHSDJ010000013">
    <property type="protein sequence ID" value="MFC4246253.1"/>
    <property type="molecule type" value="Genomic_DNA"/>
</dbReference>
<dbReference type="PANTHER" id="PTHR43386:SF1">
    <property type="entry name" value="D,D-DIPEPTIDE TRANSPORT SYSTEM PERMEASE PROTEIN DDPC-RELATED"/>
    <property type="match status" value="1"/>
</dbReference>
<keyword evidence="6 7" id="KW-0472">Membrane</keyword>
<evidence type="ECO:0000256" key="4">
    <source>
        <dbReference type="ARBA" id="ARBA00022692"/>
    </source>
</evidence>
<dbReference type="PANTHER" id="PTHR43386">
    <property type="entry name" value="OLIGOPEPTIDE TRANSPORT SYSTEM PERMEASE PROTEIN APPC"/>
    <property type="match status" value="1"/>
</dbReference>
<accession>A0ABD5NWB7</accession>
<dbReference type="InterPro" id="IPR035906">
    <property type="entry name" value="MetI-like_sf"/>
</dbReference>
<proteinExistence type="inferred from homology"/>
<evidence type="ECO:0000313" key="10">
    <source>
        <dbReference type="Proteomes" id="UP001595821"/>
    </source>
</evidence>
<sequence>MPAPEDPPETAAFQRVDWDDLENRWHRPRLRTVLFLCSLVGLGGLYLYDRNYAHVYLVGEWKVSLLDWLFLLSLAVFVSYVLVPAARNRKRVLGYWRRLRRDRPALIASAYVAVFVLVGLVGLLVTGDVRIRFEHQFQPPIGFTSDASLVHDCLGTAADGRCGWSLQYPLGTDVRGYDVLALSVLGARVALYVSMITATIVVPIALGVGVVAGYVGGWVDDLAMAYVDVQQFVPAILLYLLFKVYFGRSLFLLVVAFGLLSWGGIARLVRSETLQRREEGYVLAARSAGASRLYVVRKHLLPNVSSTVVPAVAHLIPVLVLTEAGIAFLGFGETELNSWGMTVAHGLDATWADPLDQWWVSLVPAVFLTTTVAAFKLAGDGLRDALDPRGDR</sequence>
<dbReference type="Proteomes" id="UP001595821">
    <property type="component" value="Unassembled WGS sequence"/>
</dbReference>